<evidence type="ECO:0008006" key="3">
    <source>
        <dbReference type="Google" id="ProtNLM"/>
    </source>
</evidence>
<evidence type="ECO:0000313" key="1">
    <source>
        <dbReference type="EMBL" id="SDC24830.1"/>
    </source>
</evidence>
<accession>A0A1G6K1F8</accession>
<evidence type="ECO:0000313" key="2">
    <source>
        <dbReference type="Proteomes" id="UP000198943"/>
    </source>
</evidence>
<name>A0A1G6K1F8_9FIRM</name>
<dbReference type="Pfam" id="PF04025">
    <property type="entry name" value="RemA-like"/>
    <property type="match status" value="1"/>
</dbReference>
<keyword evidence="2" id="KW-1185">Reference proteome</keyword>
<dbReference type="EMBL" id="FMYW01000004">
    <property type="protein sequence ID" value="SDC24830.1"/>
    <property type="molecule type" value="Genomic_DNA"/>
</dbReference>
<gene>
    <name evidence="1" type="ORF">SAMN04487864_10411</name>
</gene>
<dbReference type="AlphaFoldDB" id="A0A1G6K1F8"/>
<dbReference type="NCBIfam" id="NF046065">
    <property type="entry name" value="MtxRegRemB"/>
    <property type="match status" value="1"/>
</dbReference>
<organism evidence="1 2">
    <name type="scientific">Succiniclasticum ruminis</name>
    <dbReference type="NCBI Taxonomy" id="40841"/>
    <lineage>
        <taxon>Bacteria</taxon>
        <taxon>Bacillati</taxon>
        <taxon>Bacillota</taxon>
        <taxon>Negativicutes</taxon>
        <taxon>Acidaminococcales</taxon>
        <taxon>Acidaminococcaceae</taxon>
        <taxon>Succiniclasticum</taxon>
    </lineage>
</organism>
<reference evidence="2" key="1">
    <citation type="submission" date="2016-10" db="EMBL/GenBank/DDBJ databases">
        <authorList>
            <person name="Varghese N."/>
            <person name="Submissions S."/>
        </authorList>
    </citation>
    <scope>NUCLEOTIDE SEQUENCE [LARGE SCALE GENOMIC DNA]</scope>
    <source>
        <strain evidence="2">DSM 11005</strain>
    </source>
</reference>
<sequence>MYVHLGGGCLIRATEIIGIFPVKNNTEVYKGLKNKKGGCYETEDLSENGIIDSIVLTENKMYLSAISSSTLQKRVNQNLIYNNGGNNG</sequence>
<dbReference type="OrthoDB" id="9811390at2"/>
<dbReference type="Proteomes" id="UP000198943">
    <property type="component" value="Unassembled WGS sequence"/>
</dbReference>
<dbReference type="RefSeq" id="WP_093729717.1">
    <property type="nucleotide sequence ID" value="NZ_FMYW01000004.1"/>
</dbReference>
<protein>
    <recommendedName>
        <fullName evidence="3">DUF370 domain-containing protein</fullName>
    </recommendedName>
</protein>
<proteinExistence type="predicted"/>
<dbReference type="InterPro" id="IPR007169">
    <property type="entry name" value="RemA-like"/>
</dbReference>